<dbReference type="FunFam" id="2.60.40.150:FF:000052">
    <property type="entry name" value="RAS p21 protein activator 1"/>
    <property type="match status" value="1"/>
</dbReference>
<dbReference type="SMART" id="SM00326">
    <property type="entry name" value="SH3"/>
    <property type="match status" value="1"/>
</dbReference>
<keyword evidence="5" id="KW-0597">Phosphoprotein</keyword>
<comment type="subcellular location">
    <subcellularLocation>
        <location evidence="1">Cytoplasm</location>
    </subcellularLocation>
</comment>
<dbReference type="PROSITE" id="PS50002">
    <property type="entry name" value="SH3"/>
    <property type="match status" value="1"/>
</dbReference>
<dbReference type="Gene3D" id="2.60.40.150">
    <property type="entry name" value="C2 domain"/>
    <property type="match status" value="1"/>
</dbReference>
<evidence type="ECO:0000256" key="14">
    <source>
        <dbReference type="PROSITE-ProRule" id="PRU00192"/>
    </source>
</evidence>
<gene>
    <name evidence="21" type="primary">Rasa1</name>
    <name evidence="21" type="ORF">APHCOE_R11386</name>
</gene>
<keyword evidence="7" id="KW-0007">Acetylation</keyword>
<dbReference type="Pfam" id="PF00168">
    <property type="entry name" value="C2"/>
    <property type="match status" value="1"/>
</dbReference>
<dbReference type="FunFam" id="3.30.505.10:FF:000046">
    <property type="entry name" value="RAS p21 protein activator 1"/>
    <property type="match status" value="1"/>
</dbReference>
<keyword evidence="22" id="KW-1185">Reference proteome</keyword>
<dbReference type="Pfam" id="PF00169">
    <property type="entry name" value="PH"/>
    <property type="match status" value="1"/>
</dbReference>
<dbReference type="SMART" id="SM00233">
    <property type="entry name" value="PH"/>
    <property type="match status" value="1"/>
</dbReference>
<dbReference type="PROSITE" id="PS50018">
    <property type="entry name" value="RAS_GTPASE_ACTIV_2"/>
    <property type="match status" value="1"/>
</dbReference>
<dbReference type="InterPro" id="IPR000008">
    <property type="entry name" value="C2_dom"/>
</dbReference>
<dbReference type="PROSITE" id="PS50001">
    <property type="entry name" value="SH2"/>
    <property type="match status" value="2"/>
</dbReference>
<dbReference type="AlphaFoldDB" id="A0A7K7CJD5"/>
<dbReference type="Gene3D" id="3.30.505.10">
    <property type="entry name" value="SH2 domain"/>
    <property type="match status" value="2"/>
</dbReference>
<sequence length="1011" mass="114741">PGPHGRMPPHPPPATARPGPRRPRTRRSAAQAPSSPGGRAALPWGGRRPRQSRGALRSGPAPAQPGIVPGPFPPGSFGRVPAPLACRGGAGWGRGAGAPLSPPPRLDEGDSLDGPEYEEEEVAIPLNAPPTNQWYHGKLDRTIAEERLRQAGKPGSYLIRESDRRPGSFVLSFLSKTNVNHFRIIAMCGDYYIGGRRFASLSDLIGYYSHVSCLLKGEKLLFPVAPPEASKKKKILNLLKPVEDRRRVRAILPYTKVPETDEISFLKGDMFIVHNELEDGWMWVTNLRTDEQGLIVEDLVEEVGREEDPHEGKIWFHGKISKQEAYNLLMTVGQVCSFLVRPSDNTPGDYSLYFRTSENIQRFKICPTSNNQFMMGGRYYNSIADVIEHYRKEQIVEGYYLKDPVPMQHQEQVLNDTVDGKEIYNTIRRKTKDAFYKNIVKKGYLLKKSKGKRWKNLYFILEGNDAQLIYFESEKRATKPKGLIDLSVCSVYGVHDSLFGRPNCFQIVVQHFSEEHYIFYFAGETPEQAQDWMKALQMFCSLRKTSPGTSNKRLRQVSSLILHVEEAHTLPVKHFTNPYCNIYLNSVQVAKTHIREGQNPVWSEEFVFDDLSSDINRFEISLSNKTKKSKDPDILFMRCQLSRLQKGHATDEWFQLSSHVPLKGIEPGSLRVRARYSMEKIMPEEEYNEFKELILQKELHVVYALSHVCGQDRTLLAGILLKIFLHEKLESLLLRTLNDREISMEDEATTLFRATTLASTLMEQYMKATATSFVHHALKDSILKIMESKQSCELNPSKLEKNEDVNTNLAHLLSILSELVEKIFMAAEILPPTLRYIYGCLQKSVQNKWPANTTMRTRVVSGFVFLRLICPAILNPRMFNIISDSPSPTAARTLTLVAKSVQNLANLVEFGAKEPYMEGVNPFIKSNKHRMIMFLDELGNVPELPDTAEHSRTDLSRDLAALHEICVAHSDELRTLSNERGVMQHVLKKLLAITELLQQKQNQYSVSNNVR</sequence>
<evidence type="ECO:0000313" key="22">
    <source>
        <dbReference type="Proteomes" id="UP000575874"/>
    </source>
</evidence>
<feature type="compositionally biased region" description="Pro residues" evidence="15">
    <location>
        <begin position="1"/>
        <end position="15"/>
    </location>
</feature>
<dbReference type="PROSITE" id="PS50004">
    <property type="entry name" value="C2"/>
    <property type="match status" value="1"/>
</dbReference>
<evidence type="ECO:0000259" key="17">
    <source>
        <dbReference type="PROSITE" id="PS50002"/>
    </source>
</evidence>
<dbReference type="FunFam" id="1.10.506.10:FF:000007">
    <property type="entry name" value="RAS p21 protein activator 1"/>
    <property type="match status" value="1"/>
</dbReference>
<keyword evidence="3" id="KW-0343">GTPase activation</keyword>
<dbReference type="Gene3D" id="1.10.506.10">
    <property type="entry name" value="GTPase Activation - p120gap, domain 1"/>
    <property type="match status" value="2"/>
</dbReference>
<evidence type="ECO:0000256" key="1">
    <source>
        <dbReference type="ARBA" id="ARBA00004496"/>
    </source>
</evidence>
<dbReference type="CDD" id="cd05391">
    <property type="entry name" value="RasGAP_p120GAP"/>
    <property type="match status" value="1"/>
</dbReference>
<evidence type="ECO:0000256" key="10">
    <source>
        <dbReference type="ARBA" id="ARBA00071364"/>
    </source>
</evidence>
<dbReference type="PANTHER" id="PTHR10194:SF146">
    <property type="entry name" value="RAS GTPASE-ACTIVATING PROTEIN 1"/>
    <property type="match status" value="1"/>
</dbReference>
<dbReference type="InterPro" id="IPR035652">
    <property type="entry name" value="RasGAP_SH3"/>
</dbReference>
<dbReference type="InterPro" id="IPR001452">
    <property type="entry name" value="SH3_domain"/>
</dbReference>
<evidence type="ECO:0000256" key="7">
    <source>
        <dbReference type="ARBA" id="ARBA00022990"/>
    </source>
</evidence>
<dbReference type="FunFam" id="2.30.29.30:FF:000090">
    <property type="entry name" value="RAS p21 protein activator 1"/>
    <property type="match status" value="1"/>
</dbReference>
<dbReference type="InterPro" id="IPR035841">
    <property type="entry name" value="RasGAP_N_SH2"/>
</dbReference>
<dbReference type="SMART" id="SM00323">
    <property type="entry name" value="RasGAP"/>
    <property type="match status" value="1"/>
</dbReference>
<feature type="non-terminal residue" evidence="21">
    <location>
        <position position="1"/>
    </location>
</feature>
<reference evidence="21 22" key="1">
    <citation type="submission" date="2019-09" db="EMBL/GenBank/DDBJ databases">
        <title>Bird 10,000 Genomes (B10K) Project - Family phase.</title>
        <authorList>
            <person name="Zhang G."/>
        </authorList>
    </citation>
    <scope>NUCLEOTIDE SEQUENCE [LARGE SCALE GENOMIC DNA]</scope>
    <source>
        <strain evidence="21">OUT-0022</strain>
        <tissue evidence="21">Blood</tissue>
    </source>
</reference>
<feature type="compositionally biased region" description="Low complexity" evidence="15">
    <location>
        <begin position="28"/>
        <end position="41"/>
    </location>
</feature>
<dbReference type="InterPro" id="IPR036028">
    <property type="entry name" value="SH3-like_dom_sf"/>
</dbReference>
<evidence type="ECO:0000259" key="19">
    <source>
        <dbReference type="PROSITE" id="PS50004"/>
    </source>
</evidence>
<dbReference type="CDD" id="cd08400">
    <property type="entry name" value="C2_Ras_p21A1"/>
    <property type="match status" value="1"/>
</dbReference>
<dbReference type="SUPFAM" id="SSF50044">
    <property type="entry name" value="SH3-domain"/>
    <property type="match status" value="1"/>
</dbReference>
<dbReference type="SUPFAM" id="SSF49562">
    <property type="entry name" value="C2 domain (Calcium/lipid-binding domain, CaLB)"/>
    <property type="match status" value="1"/>
</dbReference>
<dbReference type="Pfam" id="PF00616">
    <property type="entry name" value="RasGAP"/>
    <property type="match status" value="1"/>
</dbReference>
<dbReference type="InterPro" id="IPR035892">
    <property type="entry name" value="C2_domain_sf"/>
</dbReference>
<proteinExistence type="predicted"/>
<keyword evidence="2 14" id="KW-0728">SH3 domain</keyword>
<feature type="domain" description="SH2" evidence="16">
    <location>
        <begin position="134"/>
        <end position="224"/>
    </location>
</feature>
<accession>A0A7K7CJD5</accession>
<feature type="domain" description="C2" evidence="19">
    <location>
        <begin position="541"/>
        <end position="654"/>
    </location>
</feature>
<dbReference type="Pfam" id="PF00017">
    <property type="entry name" value="SH2"/>
    <property type="match status" value="2"/>
</dbReference>
<comment type="caution">
    <text evidence="21">The sequence shown here is derived from an EMBL/GenBank/DDBJ whole genome shotgun (WGS) entry which is preliminary data.</text>
</comment>
<evidence type="ECO:0000256" key="15">
    <source>
        <dbReference type="SAM" id="MobiDB-lite"/>
    </source>
</evidence>
<dbReference type="GO" id="GO:0005102">
    <property type="term" value="F:signaling receptor binding"/>
    <property type="evidence" value="ECO:0007669"/>
    <property type="project" value="UniProtKB-ARBA"/>
</dbReference>
<dbReference type="InterPro" id="IPR008936">
    <property type="entry name" value="Rho_GTPase_activation_prot"/>
</dbReference>
<keyword evidence="6" id="KW-0677">Repeat</keyword>
<dbReference type="InterPro" id="IPR001936">
    <property type="entry name" value="RasGAP_dom"/>
</dbReference>
<dbReference type="InterPro" id="IPR035842">
    <property type="entry name" value="RasGAP_C_SH2"/>
</dbReference>
<dbReference type="Gene3D" id="2.30.30.40">
    <property type="entry name" value="SH3 Domains"/>
    <property type="match status" value="1"/>
</dbReference>
<feature type="domain" description="SH2" evidence="16">
    <location>
        <begin position="315"/>
        <end position="405"/>
    </location>
</feature>
<feature type="region of interest" description="Disordered" evidence="15">
    <location>
        <begin position="94"/>
        <end position="117"/>
    </location>
</feature>
<evidence type="ECO:0000259" key="20">
    <source>
        <dbReference type="PROSITE" id="PS50018"/>
    </source>
</evidence>
<dbReference type="Gene3D" id="2.30.29.30">
    <property type="entry name" value="Pleckstrin-homology domain (PH domain)/Phosphotyrosine-binding domain (PTB)"/>
    <property type="match status" value="1"/>
</dbReference>
<evidence type="ECO:0000259" key="18">
    <source>
        <dbReference type="PROSITE" id="PS50003"/>
    </source>
</evidence>
<dbReference type="CDD" id="cd13260">
    <property type="entry name" value="PH_RASA1"/>
    <property type="match status" value="1"/>
</dbReference>
<evidence type="ECO:0000256" key="13">
    <source>
        <dbReference type="PROSITE-ProRule" id="PRU00191"/>
    </source>
</evidence>
<evidence type="ECO:0000256" key="6">
    <source>
        <dbReference type="ARBA" id="ARBA00022737"/>
    </source>
</evidence>
<dbReference type="InterPro" id="IPR001849">
    <property type="entry name" value="PH_domain"/>
</dbReference>
<dbReference type="InterPro" id="IPR000980">
    <property type="entry name" value="SH2"/>
</dbReference>
<keyword evidence="8 13" id="KW-0727">SH2 domain</keyword>
<organism evidence="21 22">
    <name type="scientific">Aphelocoma coerulescens</name>
    <name type="common">Florida scrub-jay</name>
    <name type="synonym">Corvus coerulescens</name>
    <dbReference type="NCBI Taxonomy" id="39617"/>
    <lineage>
        <taxon>Eukaryota</taxon>
        <taxon>Metazoa</taxon>
        <taxon>Chordata</taxon>
        <taxon>Craniata</taxon>
        <taxon>Vertebrata</taxon>
        <taxon>Euteleostomi</taxon>
        <taxon>Archelosauria</taxon>
        <taxon>Archosauria</taxon>
        <taxon>Dinosauria</taxon>
        <taxon>Saurischia</taxon>
        <taxon>Theropoda</taxon>
        <taxon>Coelurosauria</taxon>
        <taxon>Aves</taxon>
        <taxon>Neognathae</taxon>
        <taxon>Neoaves</taxon>
        <taxon>Telluraves</taxon>
        <taxon>Australaves</taxon>
        <taxon>Passeriformes</taxon>
        <taxon>Corvoidea</taxon>
        <taxon>Corvidae</taxon>
        <taxon>Aphelocoma</taxon>
    </lineage>
</organism>
<dbReference type="PROSITE" id="PS00509">
    <property type="entry name" value="RAS_GTPASE_ACTIV_1"/>
    <property type="match status" value="1"/>
</dbReference>
<dbReference type="SUPFAM" id="SSF55550">
    <property type="entry name" value="SH2 domain"/>
    <property type="match status" value="2"/>
</dbReference>
<dbReference type="CDD" id="cd10354">
    <property type="entry name" value="SH2_Cterm_RasGAP"/>
    <property type="match status" value="1"/>
</dbReference>
<dbReference type="FunFam" id="2.30.30.40:FF:000050">
    <property type="entry name" value="RAS p21 protein activator 1"/>
    <property type="match status" value="1"/>
</dbReference>
<dbReference type="SMART" id="SM00252">
    <property type="entry name" value="SH2"/>
    <property type="match status" value="2"/>
</dbReference>
<dbReference type="PROSITE" id="PS50003">
    <property type="entry name" value="PH_DOMAIN"/>
    <property type="match status" value="1"/>
</dbReference>
<dbReference type="SUPFAM" id="SSF50729">
    <property type="entry name" value="PH domain-like"/>
    <property type="match status" value="1"/>
</dbReference>
<dbReference type="SMART" id="SM00239">
    <property type="entry name" value="C2"/>
    <property type="match status" value="1"/>
</dbReference>
<feature type="domain" description="Ras-GAP" evidence="20">
    <location>
        <begin position="712"/>
        <end position="906"/>
    </location>
</feature>
<dbReference type="SUPFAM" id="SSF48350">
    <property type="entry name" value="GTPase activation domain, GAP"/>
    <property type="match status" value="1"/>
</dbReference>
<dbReference type="Proteomes" id="UP000575874">
    <property type="component" value="Unassembled WGS sequence"/>
</dbReference>
<evidence type="ECO:0000256" key="2">
    <source>
        <dbReference type="ARBA" id="ARBA00022443"/>
    </source>
</evidence>
<dbReference type="CDD" id="cd10353">
    <property type="entry name" value="SH2_Nterm_RasGAP"/>
    <property type="match status" value="1"/>
</dbReference>
<feature type="non-terminal residue" evidence="21">
    <location>
        <position position="1011"/>
    </location>
</feature>
<dbReference type="GO" id="GO:0005737">
    <property type="term" value="C:cytoplasm"/>
    <property type="evidence" value="ECO:0007669"/>
    <property type="project" value="UniProtKB-SubCell"/>
</dbReference>
<dbReference type="InterPro" id="IPR023152">
    <property type="entry name" value="RasGAP_CS"/>
</dbReference>
<comment type="subunit">
    <text evidence="9">Interacts with SQSTM1. Interacts with SPSB1; the interaction does not promote degradation. Interacts with CAV2 (tyrosine phosphorylated form). Directly interacts with NCK1. Interacts with PDGFRB (tyrosine phosphorylated). Interacts (via SH2 domain) with the 'Tyr-9' phosphorylated form of PDPK1. Interacts with tyrosine-phosphorylated EPHB4.</text>
</comment>
<dbReference type="GO" id="GO:0048731">
    <property type="term" value="P:system development"/>
    <property type="evidence" value="ECO:0007669"/>
    <property type="project" value="UniProtKB-ARBA"/>
</dbReference>
<evidence type="ECO:0000256" key="8">
    <source>
        <dbReference type="ARBA" id="ARBA00022999"/>
    </source>
</evidence>
<dbReference type="InterPro" id="IPR011993">
    <property type="entry name" value="PH-like_dom_sf"/>
</dbReference>
<feature type="region of interest" description="Disordered" evidence="15">
    <location>
        <begin position="1"/>
        <end position="75"/>
    </location>
</feature>
<evidence type="ECO:0000313" key="21">
    <source>
        <dbReference type="EMBL" id="NWY20433.1"/>
    </source>
</evidence>
<dbReference type="PANTHER" id="PTHR10194">
    <property type="entry name" value="RAS GTPASE-ACTIVATING PROTEINS"/>
    <property type="match status" value="1"/>
</dbReference>
<dbReference type="GO" id="GO:0019899">
    <property type="term" value="F:enzyme binding"/>
    <property type="evidence" value="ECO:0007669"/>
    <property type="project" value="UniProtKB-ARBA"/>
</dbReference>
<feature type="domain" description="SH3" evidence="17">
    <location>
        <begin position="243"/>
        <end position="305"/>
    </location>
</feature>
<evidence type="ECO:0000256" key="12">
    <source>
        <dbReference type="ARBA" id="ARBA00081159"/>
    </source>
</evidence>
<evidence type="ECO:0000256" key="11">
    <source>
        <dbReference type="ARBA" id="ARBA00081093"/>
    </source>
</evidence>
<dbReference type="GO" id="GO:0005096">
    <property type="term" value="F:GTPase activator activity"/>
    <property type="evidence" value="ECO:0007669"/>
    <property type="project" value="UniProtKB-KW"/>
</dbReference>
<dbReference type="PRINTS" id="PR00401">
    <property type="entry name" value="SH2DOMAIN"/>
</dbReference>
<feature type="domain" description="PH" evidence="18">
    <location>
        <begin position="438"/>
        <end position="541"/>
    </location>
</feature>
<evidence type="ECO:0000256" key="4">
    <source>
        <dbReference type="ARBA" id="ARBA00022490"/>
    </source>
</evidence>
<protein>
    <recommendedName>
        <fullName evidence="10">Ras GTPase-activating protein 1</fullName>
    </recommendedName>
    <alternativeName>
        <fullName evidence="11">Ras p21 protein activator</fullName>
    </alternativeName>
    <alternativeName>
        <fullName evidence="12">p120GAP</fullName>
    </alternativeName>
</protein>
<name>A0A7K7CJD5_APHCE</name>
<dbReference type="InterPro" id="IPR039360">
    <property type="entry name" value="Ras_GTPase"/>
</dbReference>
<keyword evidence="4" id="KW-0963">Cytoplasm</keyword>
<evidence type="ECO:0000256" key="5">
    <source>
        <dbReference type="ARBA" id="ARBA00022553"/>
    </source>
</evidence>
<dbReference type="EMBL" id="VZSI01000173">
    <property type="protein sequence ID" value="NWY20433.1"/>
    <property type="molecule type" value="Genomic_DNA"/>
</dbReference>
<evidence type="ECO:0000256" key="9">
    <source>
        <dbReference type="ARBA" id="ARBA00065582"/>
    </source>
</evidence>
<evidence type="ECO:0000259" key="16">
    <source>
        <dbReference type="PROSITE" id="PS50001"/>
    </source>
</evidence>
<dbReference type="FunFam" id="3.30.505.10:FF:000033">
    <property type="entry name" value="RAS p21 protein activator 1"/>
    <property type="match status" value="1"/>
</dbReference>
<dbReference type="CDD" id="cd11788">
    <property type="entry name" value="SH3_RasGAP"/>
    <property type="match status" value="1"/>
</dbReference>
<evidence type="ECO:0000256" key="3">
    <source>
        <dbReference type="ARBA" id="ARBA00022468"/>
    </source>
</evidence>
<dbReference type="Pfam" id="PF00018">
    <property type="entry name" value="SH3_1"/>
    <property type="match status" value="1"/>
</dbReference>
<dbReference type="InterPro" id="IPR036860">
    <property type="entry name" value="SH2_dom_sf"/>
</dbReference>